<keyword evidence="3 8" id="KW-0813">Transport</keyword>
<comment type="subcellular location">
    <subcellularLocation>
        <location evidence="8">Cell membrane</location>
        <topology evidence="8">Multi-pass membrane protein</topology>
    </subcellularLocation>
    <subcellularLocation>
        <location evidence="1">Endomembrane system</location>
        <topology evidence="1">Multi-pass membrane protein</topology>
    </subcellularLocation>
</comment>
<evidence type="ECO:0000256" key="3">
    <source>
        <dbReference type="ARBA" id="ARBA00022448"/>
    </source>
</evidence>
<keyword evidence="10" id="KW-1185">Reference proteome</keyword>
<proteinExistence type="inferred from homology"/>
<feature type="transmembrane region" description="Helical" evidence="8">
    <location>
        <begin position="20"/>
        <end position="39"/>
    </location>
</feature>
<reference evidence="10" key="1">
    <citation type="journal article" date="2019" name="Int. J. Syst. Evol. Microbiol.">
        <title>The Global Catalogue of Microorganisms (GCM) 10K type strain sequencing project: providing services to taxonomists for standard genome sequencing and annotation.</title>
        <authorList>
            <consortium name="The Broad Institute Genomics Platform"/>
            <consortium name="The Broad Institute Genome Sequencing Center for Infectious Disease"/>
            <person name="Wu L."/>
            <person name="Ma J."/>
        </authorList>
    </citation>
    <scope>NUCLEOTIDE SEQUENCE [LARGE SCALE GENOMIC DNA]</scope>
    <source>
        <strain evidence="10">JCM 18054</strain>
    </source>
</reference>
<comment type="similarity">
    <text evidence="2 8">Belongs to the NiCoT transporter (TC 2.A.52) family.</text>
</comment>
<dbReference type="InterPro" id="IPR011541">
    <property type="entry name" value="Ni/Co_transpt_high_affinity"/>
</dbReference>
<dbReference type="InterPro" id="IPR004688">
    <property type="entry name" value="Ni/Co_transpt"/>
</dbReference>
<evidence type="ECO:0000256" key="5">
    <source>
        <dbReference type="ARBA" id="ARBA00022692"/>
    </source>
</evidence>
<accession>A0ABP9Q4X7</accession>
<evidence type="ECO:0000313" key="9">
    <source>
        <dbReference type="EMBL" id="GAA5156751.1"/>
    </source>
</evidence>
<feature type="transmembrane region" description="Helical" evidence="8">
    <location>
        <begin position="272"/>
        <end position="298"/>
    </location>
</feature>
<comment type="caution">
    <text evidence="9">The sequence shown here is derived from an EMBL/GenBank/DDBJ whole genome shotgun (WGS) entry which is preliminary data.</text>
</comment>
<dbReference type="NCBIfam" id="TIGR00802">
    <property type="entry name" value="nico"/>
    <property type="match status" value="1"/>
</dbReference>
<dbReference type="PANTHER" id="PTHR31611:SF0">
    <property type="entry name" value="HIGH-AFFINITY NICKEL TRANSPORT PROTEIN NIC1"/>
    <property type="match status" value="1"/>
</dbReference>
<feature type="transmembrane region" description="Helical" evidence="8">
    <location>
        <begin position="318"/>
        <end position="338"/>
    </location>
</feature>
<evidence type="ECO:0000256" key="6">
    <source>
        <dbReference type="ARBA" id="ARBA00022989"/>
    </source>
</evidence>
<keyword evidence="4" id="KW-0533">Nickel</keyword>
<feature type="transmembrane region" description="Helical" evidence="8">
    <location>
        <begin position="85"/>
        <end position="110"/>
    </location>
</feature>
<keyword evidence="5 8" id="KW-0812">Transmembrane</keyword>
<evidence type="ECO:0000256" key="2">
    <source>
        <dbReference type="ARBA" id="ARBA00010892"/>
    </source>
</evidence>
<dbReference type="EMBL" id="BAABIB010000040">
    <property type="protein sequence ID" value="GAA5156751.1"/>
    <property type="molecule type" value="Genomic_DNA"/>
</dbReference>
<evidence type="ECO:0000256" key="1">
    <source>
        <dbReference type="ARBA" id="ARBA00004127"/>
    </source>
</evidence>
<organism evidence="9 10">
    <name type="scientific">Amycolatopsis dongchuanensis</name>
    <dbReference type="NCBI Taxonomy" id="1070866"/>
    <lineage>
        <taxon>Bacteria</taxon>
        <taxon>Bacillati</taxon>
        <taxon>Actinomycetota</taxon>
        <taxon>Actinomycetes</taxon>
        <taxon>Pseudonocardiales</taxon>
        <taxon>Pseudonocardiaceae</taxon>
        <taxon>Amycolatopsis</taxon>
    </lineage>
</organism>
<name>A0ABP9Q4X7_9PSEU</name>
<dbReference type="PANTHER" id="PTHR31611">
    <property type="entry name" value="HIGH-AFFINITY NICKEL TRANSPORT PROTEIN NIC1"/>
    <property type="match status" value="1"/>
</dbReference>
<protein>
    <recommendedName>
        <fullName evidence="8">Nickel/cobalt efflux system</fullName>
    </recommendedName>
</protein>
<sequence>MTTMPTRRPLSTRERGRLGGMAAVIVGLHVVGWGALVLLSGTRALGLGVGFTAYTLGMRHAFDADHISAIDNTTRKLIHQGQRPLSVGFFFALGHSSVVFGLALLLSLGVRAVIGPLRDGNSALHHYTSLIGTSVSGAFLLLIAAVNVGILAGILKVLRGLRSGSYDEAALEHELANRGLLNRLLGRFTKAIGKPWHMYPLGLLFGLGFDTATEVALLVLAGSATIAGLPWYAVLCLPVLFAAGMTLFDTVDGSFMNFAYGWAFANPVRKIYYNLTVTGLSVAVAVLVGAAELLSVLSGEFGWSGAFWSWNAGLDLNTLGFAVAGLFAVTWLVAALVWRFGRIERRWSPGRPS</sequence>
<dbReference type="Pfam" id="PF03824">
    <property type="entry name" value="NicO"/>
    <property type="match status" value="1"/>
</dbReference>
<evidence type="ECO:0000256" key="8">
    <source>
        <dbReference type="RuleBase" id="RU362101"/>
    </source>
</evidence>
<feature type="transmembrane region" description="Helical" evidence="8">
    <location>
        <begin position="201"/>
        <end position="223"/>
    </location>
</feature>
<keyword evidence="7 8" id="KW-0472">Membrane</keyword>
<evidence type="ECO:0000256" key="7">
    <source>
        <dbReference type="ARBA" id="ARBA00023136"/>
    </source>
</evidence>
<evidence type="ECO:0000256" key="4">
    <source>
        <dbReference type="ARBA" id="ARBA00022596"/>
    </source>
</evidence>
<gene>
    <name evidence="9" type="ORF">GCM10023214_14870</name>
</gene>
<evidence type="ECO:0000313" key="10">
    <source>
        <dbReference type="Proteomes" id="UP001500192"/>
    </source>
</evidence>
<feature type="transmembrane region" description="Helical" evidence="8">
    <location>
        <begin position="229"/>
        <end position="251"/>
    </location>
</feature>
<keyword evidence="6 8" id="KW-1133">Transmembrane helix</keyword>
<feature type="transmembrane region" description="Helical" evidence="8">
    <location>
        <begin position="130"/>
        <end position="155"/>
    </location>
</feature>
<dbReference type="Proteomes" id="UP001500192">
    <property type="component" value="Unassembled WGS sequence"/>
</dbReference>